<dbReference type="GO" id="GO:0102265">
    <property type="term" value="F:tRNA-dihydrouridine47 synthase activity"/>
    <property type="evidence" value="ECO:0007669"/>
    <property type="project" value="UniProtKB-EC"/>
</dbReference>
<evidence type="ECO:0000256" key="17">
    <source>
        <dbReference type="RuleBase" id="RU291113"/>
    </source>
</evidence>
<comment type="similarity">
    <text evidence="17">Belongs to the dus family. Dus3 subfamily.</text>
</comment>
<dbReference type="InterPro" id="IPR000571">
    <property type="entry name" value="Znf_CCCH"/>
</dbReference>
<comment type="cofactor">
    <cofactor evidence="1 17">
        <name>FMN</name>
        <dbReference type="ChEBI" id="CHEBI:58210"/>
    </cofactor>
</comment>
<evidence type="ECO:0000256" key="11">
    <source>
        <dbReference type="ARBA" id="ARBA00023027"/>
    </source>
</evidence>
<keyword evidence="16 17" id="KW-0479">Metal-binding</keyword>
<dbReference type="PROSITE" id="PS50103">
    <property type="entry name" value="ZF_C3H1"/>
    <property type="match status" value="1"/>
</dbReference>
<dbReference type="PANTHER" id="PTHR45846:SF1">
    <property type="entry name" value="TRNA-DIHYDROURIDINE(47) SYNTHASE [NAD(P)(+)]-LIKE"/>
    <property type="match status" value="1"/>
</dbReference>
<keyword evidence="7 17" id="KW-0819">tRNA processing</keyword>
<evidence type="ECO:0000256" key="13">
    <source>
        <dbReference type="ARBA" id="ARBA00048342"/>
    </source>
</evidence>
<evidence type="ECO:0000256" key="10">
    <source>
        <dbReference type="ARBA" id="ARBA00023002"/>
    </source>
</evidence>
<dbReference type="Proteomes" id="UP001565368">
    <property type="component" value="Unassembled WGS sequence"/>
</dbReference>
<dbReference type="Gene3D" id="3.20.20.70">
    <property type="entry name" value="Aldolase class I"/>
    <property type="match status" value="1"/>
</dbReference>
<feature type="compositionally biased region" description="Basic and acidic residues" evidence="18">
    <location>
        <begin position="1"/>
        <end position="18"/>
    </location>
</feature>
<proteinExistence type="inferred from homology"/>
<dbReference type="Pfam" id="PF01207">
    <property type="entry name" value="Dus"/>
    <property type="match status" value="1"/>
</dbReference>
<dbReference type="GeneID" id="95988871"/>
<sequence length="691" mass="76549">MSERPQNRNEEKEDENRGRAGVAPVKAEYIVEPSSSTGKRNGAVDDDAAEAGGSREGGGDKRQKNKKGFKTRTTGKGKPKGEAAIRICKAWETGIDCPRGTGCKFQHSWDGYFEIKPHDVHYTPGAELVSEEPYVVNSAAVASEHDDLIGKTIDLGTTCPVLKELGYCPAGWRCRFLGAHVRRVTEEGPDGPLRFGHWEIGPKEDPTAGEGSAVKYRELNWTQPGTLKALKQNTWPWDFSPKYLHHIEPHKEFTLNKKRDTYQKKAPAGGADDEESAMNEEEAMNAAPAAPAPAAQPEKGVVDGEAEAMDVPMRPEEKKRLNWENGLYLAPLTTVGNLPFRRLCVDYGATITISEMALAQPLVTGSAEEWALVRRHESEKMFGVQLAGGFPNRMVPAAELLAKELGPSGIDFVDINMGCPIDLIFQQGAGSALMDQPVRLGKILVGMNRALGEIPLTVKFRTGILNNKPNAHKLMPRYETEWGVSAMTLHGRSRQQRYSRLANWDYIKECVEVAREAVKDAGMAPIPIFGNGDCFSAQGYYEAKEKTGVDGVMLARGALIKPWLFTEIAERREWDISATERLEGIRKFAEYGLSHWGSDTLGVNLTRRFLCEALSFQHRYIPIGLLERMPPMINERPPSYKGRNELETLLSSPYVGDWLKIAEMFLGPPDESFTFSPKHKSNAYGSEEAQG</sequence>
<dbReference type="EMBL" id="JBBXJM010000006">
    <property type="protein sequence ID" value="KAL1406144.1"/>
    <property type="molecule type" value="Genomic_DNA"/>
</dbReference>
<evidence type="ECO:0000256" key="4">
    <source>
        <dbReference type="ARBA" id="ARBA00022630"/>
    </source>
</evidence>
<dbReference type="RefSeq" id="XP_069206088.1">
    <property type="nucleotide sequence ID" value="XM_069356247.1"/>
</dbReference>
<feature type="compositionally biased region" description="Low complexity" evidence="18">
    <location>
        <begin position="284"/>
        <end position="297"/>
    </location>
</feature>
<keyword evidence="10 17" id="KW-0560">Oxidoreductase</keyword>
<evidence type="ECO:0000256" key="8">
    <source>
        <dbReference type="ARBA" id="ARBA00022771"/>
    </source>
</evidence>
<accession>A0ABR3PUP0</accession>
<keyword evidence="6" id="KW-0507">mRNA processing</keyword>
<feature type="compositionally biased region" description="Basic residues" evidence="18">
    <location>
        <begin position="63"/>
        <end position="78"/>
    </location>
</feature>
<dbReference type="Gene3D" id="4.10.1000.10">
    <property type="entry name" value="Zinc finger, CCCH-type"/>
    <property type="match status" value="1"/>
</dbReference>
<evidence type="ECO:0000256" key="5">
    <source>
        <dbReference type="ARBA" id="ARBA00022643"/>
    </source>
</evidence>
<evidence type="ECO:0000256" key="9">
    <source>
        <dbReference type="ARBA" id="ARBA00022857"/>
    </source>
</evidence>
<keyword evidence="8 16" id="KW-0863">Zinc-finger</keyword>
<keyword evidence="16 17" id="KW-0862">Zinc</keyword>
<comment type="catalytic activity">
    <reaction evidence="13">
        <text>a 5,6-dihydrouridine in mRNA + NAD(+) = a uridine in mRNA + NADH + H(+)</text>
        <dbReference type="Rhea" id="RHEA:69851"/>
        <dbReference type="Rhea" id="RHEA-COMP:14658"/>
        <dbReference type="Rhea" id="RHEA-COMP:17789"/>
        <dbReference type="ChEBI" id="CHEBI:15378"/>
        <dbReference type="ChEBI" id="CHEBI:57540"/>
        <dbReference type="ChEBI" id="CHEBI:57945"/>
        <dbReference type="ChEBI" id="CHEBI:65315"/>
        <dbReference type="ChEBI" id="CHEBI:74443"/>
    </reaction>
    <physiologicalReaction direction="right-to-left" evidence="13">
        <dbReference type="Rhea" id="RHEA:69853"/>
    </physiologicalReaction>
</comment>
<evidence type="ECO:0000256" key="2">
    <source>
        <dbReference type="ARBA" id="ARBA00012376"/>
    </source>
</evidence>
<comment type="catalytic activity">
    <reaction evidence="14">
        <text>a 5,6-dihydrouridine in mRNA + NADP(+) = a uridine in mRNA + NADPH + H(+)</text>
        <dbReference type="Rhea" id="RHEA:69855"/>
        <dbReference type="Rhea" id="RHEA-COMP:14658"/>
        <dbReference type="Rhea" id="RHEA-COMP:17789"/>
        <dbReference type="ChEBI" id="CHEBI:15378"/>
        <dbReference type="ChEBI" id="CHEBI:57783"/>
        <dbReference type="ChEBI" id="CHEBI:58349"/>
        <dbReference type="ChEBI" id="CHEBI:65315"/>
        <dbReference type="ChEBI" id="CHEBI:74443"/>
    </reaction>
    <physiologicalReaction direction="right-to-left" evidence="14">
        <dbReference type="Rhea" id="RHEA:69857"/>
    </physiologicalReaction>
</comment>
<evidence type="ECO:0000313" key="20">
    <source>
        <dbReference type="EMBL" id="KAL1406144.1"/>
    </source>
</evidence>
<feature type="region of interest" description="Disordered" evidence="18">
    <location>
        <begin position="256"/>
        <end position="297"/>
    </location>
</feature>
<dbReference type="CDD" id="cd02801">
    <property type="entry name" value="DUS_like_FMN"/>
    <property type="match status" value="1"/>
</dbReference>
<name>A0ABR3PUP0_9TREE</name>
<dbReference type="EC" id="1.3.1.89" evidence="2 17"/>
<dbReference type="SUPFAM" id="SSF51395">
    <property type="entry name" value="FMN-linked oxidoreductases"/>
    <property type="match status" value="1"/>
</dbReference>
<reference evidence="20 21" key="1">
    <citation type="submission" date="2023-08" db="EMBL/GenBank/DDBJ databases">
        <title>Annotated Genome Sequence of Vanrija albida AlHP1.</title>
        <authorList>
            <person name="Herzog R."/>
        </authorList>
    </citation>
    <scope>NUCLEOTIDE SEQUENCE [LARGE SCALE GENOMIC DNA]</scope>
    <source>
        <strain evidence="20 21">AlHP1</strain>
    </source>
</reference>
<evidence type="ECO:0000256" key="18">
    <source>
        <dbReference type="SAM" id="MobiDB-lite"/>
    </source>
</evidence>
<feature type="zinc finger region" description="C3H1-type" evidence="16">
    <location>
        <begin position="82"/>
        <end position="110"/>
    </location>
</feature>
<evidence type="ECO:0000256" key="3">
    <source>
        <dbReference type="ARBA" id="ARBA00022143"/>
    </source>
</evidence>
<organism evidence="20 21">
    <name type="scientific">Vanrija albida</name>
    <dbReference type="NCBI Taxonomy" id="181172"/>
    <lineage>
        <taxon>Eukaryota</taxon>
        <taxon>Fungi</taxon>
        <taxon>Dikarya</taxon>
        <taxon>Basidiomycota</taxon>
        <taxon>Agaricomycotina</taxon>
        <taxon>Tremellomycetes</taxon>
        <taxon>Trichosporonales</taxon>
        <taxon>Trichosporonaceae</taxon>
        <taxon>Vanrija</taxon>
    </lineage>
</organism>
<dbReference type="PROSITE" id="PS01136">
    <property type="entry name" value="UPF0034"/>
    <property type="match status" value="1"/>
</dbReference>
<comment type="catalytic activity">
    <reaction evidence="15">
        <text>5,6-dihydrouridine(47) in tRNA + NADP(+) = uridine(47) in tRNA + NADPH + H(+)</text>
        <dbReference type="Rhea" id="RHEA:53360"/>
        <dbReference type="Rhea" id="RHEA-COMP:13539"/>
        <dbReference type="Rhea" id="RHEA-COMP:13540"/>
        <dbReference type="ChEBI" id="CHEBI:15378"/>
        <dbReference type="ChEBI" id="CHEBI:57783"/>
        <dbReference type="ChEBI" id="CHEBI:58349"/>
        <dbReference type="ChEBI" id="CHEBI:65315"/>
        <dbReference type="ChEBI" id="CHEBI:74443"/>
        <dbReference type="EC" id="1.3.1.89"/>
    </reaction>
    <physiologicalReaction direction="right-to-left" evidence="15">
        <dbReference type="Rhea" id="RHEA:53362"/>
    </physiologicalReaction>
</comment>
<comment type="catalytic activity">
    <reaction evidence="12">
        <text>5,6-dihydrouridine(47) in tRNA + NAD(+) = uridine(47) in tRNA + NADH + H(+)</text>
        <dbReference type="Rhea" id="RHEA:53364"/>
        <dbReference type="Rhea" id="RHEA-COMP:13539"/>
        <dbReference type="Rhea" id="RHEA-COMP:13540"/>
        <dbReference type="ChEBI" id="CHEBI:15378"/>
        <dbReference type="ChEBI" id="CHEBI:57540"/>
        <dbReference type="ChEBI" id="CHEBI:57945"/>
        <dbReference type="ChEBI" id="CHEBI:65315"/>
        <dbReference type="ChEBI" id="CHEBI:74443"/>
        <dbReference type="EC" id="1.3.1.89"/>
    </reaction>
    <physiologicalReaction direction="right-to-left" evidence="12">
        <dbReference type="Rhea" id="RHEA:53366"/>
    </physiologicalReaction>
</comment>
<protein>
    <recommendedName>
        <fullName evidence="3 17">tRNA-dihydrouridine(47) synthase [NAD(P)(+)]</fullName>
        <ecNumber evidence="2 17">1.3.1.89</ecNumber>
    </recommendedName>
    <alternativeName>
        <fullName evidence="17">tRNA-dihydrouridine synthase 3</fullName>
    </alternativeName>
</protein>
<keyword evidence="11 17" id="KW-0520">NAD</keyword>
<feature type="compositionally biased region" description="Acidic residues" evidence="18">
    <location>
        <begin position="271"/>
        <end position="283"/>
    </location>
</feature>
<comment type="function">
    <text evidence="17">Catalyzes the synthesis of dihydrouridine, a modified base found in the D-loop of most tRNAs. Specifically modifies U47 in cytoplasmic tRNAs.</text>
</comment>
<dbReference type="PANTHER" id="PTHR45846">
    <property type="entry name" value="TRNA-DIHYDROURIDINE(47) SYNTHASE [NAD(P)(+)]-LIKE"/>
    <property type="match status" value="1"/>
</dbReference>
<comment type="caution">
    <text evidence="20">The sequence shown here is derived from an EMBL/GenBank/DDBJ whole genome shotgun (WGS) entry which is preliminary data.</text>
</comment>
<keyword evidence="5 17" id="KW-0288">FMN</keyword>
<evidence type="ECO:0000256" key="1">
    <source>
        <dbReference type="ARBA" id="ARBA00001917"/>
    </source>
</evidence>
<evidence type="ECO:0000256" key="12">
    <source>
        <dbReference type="ARBA" id="ARBA00048266"/>
    </source>
</evidence>
<keyword evidence="4 17" id="KW-0285">Flavoprotein</keyword>
<dbReference type="Pfam" id="PF25585">
    <property type="entry name" value="zf-CCCH_DUS3L"/>
    <property type="match status" value="1"/>
</dbReference>
<evidence type="ECO:0000256" key="15">
    <source>
        <dbReference type="ARBA" id="ARBA00049513"/>
    </source>
</evidence>
<evidence type="ECO:0000256" key="16">
    <source>
        <dbReference type="PROSITE-ProRule" id="PRU00723"/>
    </source>
</evidence>
<keyword evidence="21" id="KW-1185">Reference proteome</keyword>
<feature type="region of interest" description="Disordered" evidence="18">
    <location>
        <begin position="1"/>
        <end position="78"/>
    </location>
</feature>
<dbReference type="InterPro" id="IPR018517">
    <property type="entry name" value="tRNA_hU_synthase_CS"/>
</dbReference>
<evidence type="ECO:0000256" key="6">
    <source>
        <dbReference type="ARBA" id="ARBA00022664"/>
    </source>
</evidence>
<evidence type="ECO:0000313" key="21">
    <source>
        <dbReference type="Proteomes" id="UP001565368"/>
    </source>
</evidence>
<gene>
    <name evidence="20" type="primary">DUS3</name>
    <name evidence="20" type="ORF">Q8F55_007828</name>
</gene>
<dbReference type="InterPro" id="IPR035587">
    <property type="entry name" value="DUS-like_FMN-bd"/>
</dbReference>
<evidence type="ECO:0000256" key="14">
    <source>
        <dbReference type="ARBA" id="ARBA00049447"/>
    </source>
</evidence>
<dbReference type="InterPro" id="IPR013785">
    <property type="entry name" value="Aldolase_TIM"/>
</dbReference>
<feature type="domain" description="C3H1-type" evidence="19">
    <location>
        <begin position="82"/>
        <end position="110"/>
    </location>
</feature>
<evidence type="ECO:0000259" key="19">
    <source>
        <dbReference type="PROSITE" id="PS50103"/>
    </source>
</evidence>
<evidence type="ECO:0000256" key="7">
    <source>
        <dbReference type="ARBA" id="ARBA00022694"/>
    </source>
</evidence>
<keyword evidence="9 17" id="KW-0521">NADP</keyword>